<evidence type="ECO:0000313" key="3">
    <source>
        <dbReference type="Proteomes" id="UP000706124"/>
    </source>
</evidence>
<dbReference type="OrthoDB" id="3436397at2759"/>
<keyword evidence="3" id="KW-1185">Reference proteome</keyword>
<dbReference type="Proteomes" id="UP000706124">
    <property type="component" value="Unassembled WGS sequence"/>
</dbReference>
<feature type="compositionally biased region" description="Basic and acidic residues" evidence="1">
    <location>
        <begin position="20"/>
        <end position="35"/>
    </location>
</feature>
<protein>
    <submittedName>
        <fullName evidence="2">Uncharacterized protein</fullName>
    </submittedName>
</protein>
<comment type="caution">
    <text evidence="2">The sequence shown here is derived from an EMBL/GenBank/DDBJ whole genome shotgun (WGS) entry which is preliminary data.</text>
</comment>
<sequence length="106" mass="11804">MASTTPKGSPQPDTSATYKDQLDKAAIEEREREQPSKPNPIVEKITEFIPAAAKVLGPKEKAQQEDPPIPGPPERPHHDPNIEAFVRDQHKSKEPADDMTDDQNKE</sequence>
<dbReference type="EMBL" id="SRPO01000416">
    <property type="protein sequence ID" value="KAG5932861.1"/>
    <property type="molecule type" value="Genomic_DNA"/>
</dbReference>
<evidence type="ECO:0000256" key="1">
    <source>
        <dbReference type="SAM" id="MobiDB-lite"/>
    </source>
</evidence>
<dbReference type="AlphaFoldDB" id="A0A9P7M865"/>
<accession>A0A9P7M865</accession>
<feature type="compositionally biased region" description="Polar residues" evidence="1">
    <location>
        <begin position="1"/>
        <end position="18"/>
    </location>
</feature>
<reference evidence="2 3" key="1">
    <citation type="journal article" date="2020" name="bioRxiv">
        <title>Whole genome comparisons of ergot fungi reveals the divergence and evolution of species within the genus Claviceps are the result of varying mechanisms driving genome evolution and host range expansion.</title>
        <authorList>
            <person name="Wyka S.A."/>
            <person name="Mondo S.J."/>
            <person name="Liu M."/>
            <person name="Dettman J."/>
            <person name="Nalam V."/>
            <person name="Broders K.D."/>
        </authorList>
    </citation>
    <scope>NUCLEOTIDE SEQUENCE [LARGE SCALE GENOMIC DNA]</scope>
    <source>
        <strain evidence="2 3">CCC 1485</strain>
    </source>
</reference>
<feature type="region of interest" description="Disordered" evidence="1">
    <location>
        <begin position="1"/>
        <end position="106"/>
    </location>
</feature>
<organism evidence="2 3">
    <name type="scientific">Claviceps pazoutovae</name>
    <dbReference type="NCBI Taxonomy" id="1649127"/>
    <lineage>
        <taxon>Eukaryota</taxon>
        <taxon>Fungi</taxon>
        <taxon>Dikarya</taxon>
        <taxon>Ascomycota</taxon>
        <taxon>Pezizomycotina</taxon>
        <taxon>Sordariomycetes</taxon>
        <taxon>Hypocreomycetidae</taxon>
        <taxon>Hypocreales</taxon>
        <taxon>Clavicipitaceae</taxon>
        <taxon>Claviceps</taxon>
    </lineage>
</organism>
<feature type="compositionally biased region" description="Basic and acidic residues" evidence="1">
    <location>
        <begin position="74"/>
        <end position="106"/>
    </location>
</feature>
<gene>
    <name evidence="2" type="ORF">E4U60_004932</name>
</gene>
<name>A0A9P7M865_9HYPO</name>
<evidence type="ECO:0000313" key="2">
    <source>
        <dbReference type="EMBL" id="KAG5932861.1"/>
    </source>
</evidence>
<proteinExistence type="predicted"/>